<evidence type="ECO:0000256" key="4">
    <source>
        <dbReference type="ARBA" id="ARBA00022692"/>
    </source>
</evidence>
<dbReference type="Gene3D" id="1.10.3720.10">
    <property type="entry name" value="MetI-like"/>
    <property type="match status" value="1"/>
</dbReference>
<proteinExistence type="inferred from homology"/>
<dbReference type="InterPro" id="IPR045621">
    <property type="entry name" value="BPD_transp_1_N"/>
</dbReference>
<organism evidence="9 10">
    <name type="scientific">Candidatus Marsarchaeota G2 archaeon OSP_D</name>
    <dbReference type="NCBI Taxonomy" id="1978157"/>
    <lineage>
        <taxon>Archaea</taxon>
        <taxon>Candidatus Marsarchaeota</taxon>
        <taxon>Candidatus Marsarchaeota group 2</taxon>
    </lineage>
</organism>
<evidence type="ECO:0000313" key="10">
    <source>
        <dbReference type="Proteomes" id="UP000240322"/>
    </source>
</evidence>
<dbReference type="InterPro" id="IPR035906">
    <property type="entry name" value="MetI-like_sf"/>
</dbReference>
<dbReference type="GO" id="GO:0005886">
    <property type="term" value="C:plasma membrane"/>
    <property type="evidence" value="ECO:0007669"/>
    <property type="project" value="UniProtKB-SubCell"/>
</dbReference>
<evidence type="ECO:0000256" key="6">
    <source>
        <dbReference type="ARBA" id="ARBA00023136"/>
    </source>
</evidence>
<feature type="transmembrane region" description="Helical" evidence="7">
    <location>
        <begin position="12"/>
        <end position="33"/>
    </location>
</feature>
<evidence type="ECO:0000256" key="2">
    <source>
        <dbReference type="ARBA" id="ARBA00022448"/>
    </source>
</evidence>
<reference evidence="9 10" key="1">
    <citation type="submission" date="2017-04" db="EMBL/GenBank/DDBJ databases">
        <title>Novel microbial lineages endemic to geothermal iron-oxide mats fill important gaps in the evolutionary history of Archaea.</title>
        <authorList>
            <person name="Jay Z.J."/>
            <person name="Beam J.P."/>
            <person name="Dlakic M."/>
            <person name="Rusch D.B."/>
            <person name="Kozubal M.A."/>
            <person name="Inskeep W.P."/>
        </authorList>
    </citation>
    <scope>NUCLEOTIDE SEQUENCE [LARGE SCALE GENOMIC DNA]</scope>
    <source>
        <strain evidence="9">OSP_D</strain>
    </source>
</reference>
<feature type="transmembrane region" description="Helical" evidence="7">
    <location>
        <begin position="258"/>
        <end position="280"/>
    </location>
</feature>
<dbReference type="Pfam" id="PF19300">
    <property type="entry name" value="BPD_transp_1_N"/>
    <property type="match status" value="1"/>
</dbReference>
<evidence type="ECO:0000256" key="1">
    <source>
        <dbReference type="ARBA" id="ARBA00004651"/>
    </source>
</evidence>
<feature type="domain" description="ABC transmembrane type-1" evidence="8">
    <location>
        <begin position="97"/>
        <end position="323"/>
    </location>
</feature>
<evidence type="ECO:0000313" key="9">
    <source>
        <dbReference type="EMBL" id="PSN90257.1"/>
    </source>
</evidence>
<feature type="transmembrane region" description="Helical" evidence="7">
    <location>
        <begin position="103"/>
        <end position="124"/>
    </location>
</feature>
<dbReference type="InterPro" id="IPR000515">
    <property type="entry name" value="MetI-like"/>
</dbReference>
<feature type="transmembrane region" description="Helical" evidence="7">
    <location>
        <begin position="136"/>
        <end position="159"/>
    </location>
</feature>
<keyword evidence="2 7" id="KW-0813">Transport</keyword>
<feature type="transmembrane region" description="Helical" evidence="7">
    <location>
        <begin position="204"/>
        <end position="223"/>
    </location>
</feature>
<evidence type="ECO:0000256" key="7">
    <source>
        <dbReference type="RuleBase" id="RU363032"/>
    </source>
</evidence>
<keyword evidence="6 7" id="KW-0472">Membrane</keyword>
<comment type="caution">
    <text evidence="9">The sequence shown here is derived from an EMBL/GenBank/DDBJ whole genome shotgun (WGS) entry which is preliminary data.</text>
</comment>
<sequence>MGFVSYAIRRAVSSVIIIIGAVVLTFILTHVVAPHPASIWAGPHASKAVVEAITYEYHLNQPVLVQLYYYLIDTFSFNFGVSPFFKQPVSSLIATYFPRTIELVVVAMILTVLIGVYTGAFAAAHQERAGDYSVRALYLISWSMPPYLVALLLQFALAYHLKLLPPSQLANPALSVPKRVTGFPTLDALIDGDYAFFYSSLRHLVLPAFTLAFISFGIVTRIMRSSMLEAMSAEYVRTAIMKGVGRRRAIYVHAFKNSLIPVVTVIALTFSYLIAGSVVVEEVFSYEGMGYLITQALFNYDYPTLVGSTIVITLSVILINFASDLVYGAIDPRVRVGE</sequence>
<keyword evidence="5 7" id="KW-1133">Transmembrane helix</keyword>
<accession>A0A2R6AV70</accession>
<evidence type="ECO:0000259" key="8">
    <source>
        <dbReference type="PROSITE" id="PS50928"/>
    </source>
</evidence>
<comment type="similarity">
    <text evidence="7">Belongs to the binding-protein-dependent transport system permease family.</text>
</comment>
<dbReference type="PANTHER" id="PTHR43163:SF6">
    <property type="entry name" value="DIPEPTIDE TRANSPORT SYSTEM PERMEASE PROTEIN DPPB-RELATED"/>
    <property type="match status" value="1"/>
</dbReference>
<evidence type="ECO:0000256" key="5">
    <source>
        <dbReference type="ARBA" id="ARBA00022989"/>
    </source>
</evidence>
<comment type="subcellular location">
    <subcellularLocation>
        <location evidence="1 7">Cell membrane</location>
        <topology evidence="1 7">Multi-pass membrane protein</topology>
    </subcellularLocation>
</comment>
<dbReference type="PANTHER" id="PTHR43163">
    <property type="entry name" value="DIPEPTIDE TRANSPORT SYSTEM PERMEASE PROTEIN DPPB-RELATED"/>
    <property type="match status" value="1"/>
</dbReference>
<keyword evidence="3" id="KW-1003">Cell membrane</keyword>
<name>A0A2R6AV70_9ARCH</name>
<protein>
    <submittedName>
        <fullName evidence="9">Peptide ABC transporter permease</fullName>
    </submittedName>
</protein>
<dbReference type="EMBL" id="NEXE01000067">
    <property type="protein sequence ID" value="PSN90257.1"/>
    <property type="molecule type" value="Genomic_DNA"/>
</dbReference>
<dbReference type="GO" id="GO:0055085">
    <property type="term" value="P:transmembrane transport"/>
    <property type="evidence" value="ECO:0007669"/>
    <property type="project" value="InterPro"/>
</dbReference>
<evidence type="ECO:0000256" key="3">
    <source>
        <dbReference type="ARBA" id="ARBA00022475"/>
    </source>
</evidence>
<dbReference type="Pfam" id="PF00528">
    <property type="entry name" value="BPD_transp_1"/>
    <property type="match status" value="1"/>
</dbReference>
<dbReference type="AlphaFoldDB" id="A0A2R6AV70"/>
<keyword evidence="4 7" id="KW-0812">Transmembrane</keyword>
<feature type="transmembrane region" description="Helical" evidence="7">
    <location>
        <begin position="300"/>
        <end position="323"/>
    </location>
</feature>
<gene>
    <name evidence="9" type="ORF">B9Q03_07265</name>
</gene>
<dbReference type="CDD" id="cd06261">
    <property type="entry name" value="TM_PBP2"/>
    <property type="match status" value="1"/>
</dbReference>
<dbReference type="Proteomes" id="UP000240322">
    <property type="component" value="Unassembled WGS sequence"/>
</dbReference>
<dbReference type="PROSITE" id="PS50928">
    <property type="entry name" value="ABC_TM1"/>
    <property type="match status" value="1"/>
</dbReference>
<dbReference type="SUPFAM" id="SSF161098">
    <property type="entry name" value="MetI-like"/>
    <property type="match status" value="1"/>
</dbReference>